<proteinExistence type="predicted"/>
<evidence type="ECO:0008006" key="4">
    <source>
        <dbReference type="Google" id="ProtNLM"/>
    </source>
</evidence>
<comment type="caution">
    <text evidence="2">The sequence shown here is derived from an EMBL/GenBank/DDBJ whole genome shotgun (WGS) entry which is preliminary data.</text>
</comment>
<accession>A0A7J0E9E8</accession>
<feature type="region of interest" description="Disordered" evidence="1">
    <location>
        <begin position="53"/>
        <end position="72"/>
    </location>
</feature>
<evidence type="ECO:0000256" key="1">
    <source>
        <dbReference type="SAM" id="MobiDB-lite"/>
    </source>
</evidence>
<dbReference type="Proteomes" id="UP000585474">
    <property type="component" value="Unassembled WGS sequence"/>
</dbReference>
<protein>
    <recommendedName>
        <fullName evidence="4">Embryo sac development arrest 6</fullName>
    </recommendedName>
</protein>
<organism evidence="2 3">
    <name type="scientific">Actinidia rufa</name>
    <dbReference type="NCBI Taxonomy" id="165716"/>
    <lineage>
        <taxon>Eukaryota</taxon>
        <taxon>Viridiplantae</taxon>
        <taxon>Streptophyta</taxon>
        <taxon>Embryophyta</taxon>
        <taxon>Tracheophyta</taxon>
        <taxon>Spermatophyta</taxon>
        <taxon>Magnoliopsida</taxon>
        <taxon>eudicotyledons</taxon>
        <taxon>Gunneridae</taxon>
        <taxon>Pentapetalae</taxon>
        <taxon>asterids</taxon>
        <taxon>Ericales</taxon>
        <taxon>Actinidiaceae</taxon>
        <taxon>Actinidia</taxon>
    </lineage>
</organism>
<gene>
    <name evidence="2" type="ORF">Acr_02g0010260</name>
</gene>
<dbReference type="OrthoDB" id="687843at2759"/>
<evidence type="ECO:0000313" key="2">
    <source>
        <dbReference type="EMBL" id="GFY82786.1"/>
    </source>
</evidence>
<dbReference type="PANTHER" id="PTHR34657:SF4">
    <property type="entry name" value="EMBRYO SAC DEVELOPMENT ARREST 6"/>
    <property type="match status" value="1"/>
</dbReference>
<keyword evidence="3" id="KW-1185">Reference proteome</keyword>
<dbReference type="AlphaFoldDB" id="A0A7J0E9E8"/>
<reference evidence="2 3" key="1">
    <citation type="submission" date="2019-07" db="EMBL/GenBank/DDBJ databases">
        <title>De Novo Assembly of kiwifruit Actinidia rufa.</title>
        <authorList>
            <person name="Sugita-Konishi S."/>
            <person name="Sato K."/>
            <person name="Mori E."/>
            <person name="Abe Y."/>
            <person name="Kisaki G."/>
            <person name="Hamano K."/>
            <person name="Suezawa K."/>
            <person name="Otani M."/>
            <person name="Fukuda T."/>
            <person name="Manabe T."/>
            <person name="Gomi K."/>
            <person name="Tabuchi M."/>
            <person name="Akimitsu K."/>
            <person name="Kataoka I."/>
        </authorList>
    </citation>
    <scope>NUCLEOTIDE SEQUENCE [LARGE SCALE GENOMIC DNA]</scope>
    <source>
        <strain evidence="3">cv. Fuchu</strain>
    </source>
</reference>
<sequence length="112" mass="12282">MEVPAQLYTAEATTPFKAANPDSCNQLLAGYMAHEFLTKGTLLGQKWDPARAEAVPVSKPGPGKRAEAEPSRIAKKPHCDERYGDVVRLLKEDGAHMPGIVNPTQLARWIQM</sequence>
<evidence type="ECO:0000313" key="3">
    <source>
        <dbReference type="Proteomes" id="UP000585474"/>
    </source>
</evidence>
<dbReference type="PANTHER" id="PTHR34657">
    <property type="entry name" value="EMBRYO SAC DEVELOPMENT ARREST 6"/>
    <property type="match status" value="1"/>
</dbReference>
<dbReference type="EMBL" id="BJWL01000002">
    <property type="protein sequence ID" value="GFY82786.1"/>
    <property type="molecule type" value="Genomic_DNA"/>
</dbReference>
<name>A0A7J0E9E8_9ERIC</name>